<organism evidence="1 2">
    <name type="scientific">Streptomyces edwardsiae</name>
    <dbReference type="NCBI Taxonomy" id="3075527"/>
    <lineage>
        <taxon>Bacteria</taxon>
        <taxon>Bacillati</taxon>
        <taxon>Actinomycetota</taxon>
        <taxon>Actinomycetes</taxon>
        <taxon>Kitasatosporales</taxon>
        <taxon>Streptomycetaceae</taxon>
        <taxon>Streptomyces</taxon>
    </lineage>
</organism>
<feature type="non-terminal residue" evidence="1">
    <location>
        <position position="1"/>
    </location>
</feature>
<accession>A0ABU2QVL0</accession>
<evidence type="ECO:0000313" key="1">
    <source>
        <dbReference type="EMBL" id="MDT0407279.1"/>
    </source>
</evidence>
<dbReference type="Proteomes" id="UP001180503">
    <property type="component" value="Unassembled WGS sequence"/>
</dbReference>
<proteinExistence type="predicted"/>
<name>A0ABU2QVL0_9ACTN</name>
<dbReference type="EMBL" id="JAVRFB010000530">
    <property type="protein sequence ID" value="MDT0407279.1"/>
    <property type="molecule type" value="Genomic_DNA"/>
</dbReference>
<gene>
    <name evidence="1" type="ORF">RM528_36175</name>
</gene>
<evidence type="ECO:0000313" key="2">
    <source>
        <dbReference type="Proteomes" id="UP001180503"/>
    </source>
</evidence>
<sequence length="100" mass="10545">RNLAEWRHHLISRLRREATVSGSAELADLLSEIESYPGGMEPVRDLGGVVVPLELSAPDGTVLACLSTVTTFGTALDLTAAELSIEAFLPADAETAAALR</sequence>
<protein>
    <submittedName>
        <fullName evidence="1">Transcriptional regulator</fullName>
    </submittedName>
</protein>
<comment type="caution">
    <text evidence="1">The sequence shown here is derived from an EMBL/GenBank/DDBJ whole genome shotgun (WGS) entry which is preliminary data.</text>
</comment>
<reference evidence="2" key="1">
    <citation type="submission" date="2023-07" db="EMBL/GenBank/DDBJ databases">
        <title>30 novel species of actinomycetes from the DSMZ collection.</title>
        <authorList>
            <person name="Nouioui I."/>
        </authorList>
    </citation>
    <scope>NUCLEOTIDE SEQUENCE [LARGE SCALE GENOMIC DNA]</scope>
    <source>
        <strain evidence="2">DSM 41635</strain>
    </source>
</reference>